<proteinExistence type="predicted"/>
<comment type="caution">
    <text evidence="2">The sequence shown here is derived from an EMBL/GenBank/DDBJ whole genome shotgun (WGS) entry which is preliminary data.</text>
</comment>
<organism evidence="2 3">
    <name type="scientific">Reyranella aquatilis</name>
    <dbReference type="NCBI Taxonomy" id="2035356"/>
    <lineage>
        <taxon>Bacteria</taxon>
        <taxon>Pseudomonadati</taxon>
        <taxon>Pseudomonadota</taxon>
        <taxon>Alphaproteobacteria</taxon>
        <taxon>Hyphomicrobiales</taxon>
        <taxon>Reyranellaceae</taxon>
        <taxon>Reyranella</taxon>
    </lineage>
</organism>
<dbReference type="Gene3D" id="3.40.50.720">
    <property type="entry name" value="NAD(P)-binding Rossmann-like Domain"/>
    <property type="match status" value="1"/>
</dbReference>
<dbReference type="Gene3D" id="3.90.25.10">
    <property type="entry name" value="UDP-galactose 4-epimerase, domain 1"/>
    <property type="match status" value="1"/>
</dbReference>
<gene>
    <name evidence="2" type="ORF">LJ725_07710</name>
</gene>
<dbReference type="InterPro" id="IPR008030">
    <property type="entry name" value="NmrA-like"/>
</dbReference>
<keyword evidence="3" id="KW-1185">Reference proteome</keyword>
<dbReference type="SUPFAM" id="SSF51735">
    <property type="entry name" value="NAD(P)-binding Rossmann-fold domains"/>
    <property type="match status" value="1"/>
</dbReference>
<evidence type="ECO:0000313" key="3">
    <source>
        <dbReference type="Proteomes" id="UP001198862"/>
    </source>
</evidence>
<dbReference type="Pfam" id="PF05368">
    <property type="entry name" value="NmrA"/>
    <property type="match status" value="1"/>
</dbReference>
<dbReference type="PANTHER" id="PTHR43162">
    <property type="match status" value="1"/>
</dbReference>
<dbReference type="InterPro" id="IPR051604">
    <property type="entry name" value="Ergot_Alk_Oxidoreductase"/>
</dbReference>
<sequence>MFVIMGASGQVGGAAVAALKGHGKALRAVSRDPARLAGLGVEAVRADAGDTADLTNALRGAEAAFVMLVPPPQASDVLAEARKLARSVAAAVRAAVVPHVVALSSVGAHLAEGNGIVQALHDFEVALAGVAPSLVFLRPGDFLENWGAMLPVAQTARVLPSVKVPLDLRGEAVSALDVGRAAAELLCDVQTGTRVVNLAGPTQYSAIDAAEILSRLLGGTVTAVPSPRAETMAGFAAAGLGADYARHLADLYEAINAGRLDFPAGSGELRRGTTTLEVVLRRLLGMG</sequence>
<evidence type="ECO:0000259" key="1">
    <source>
        <dbReference type="Pfam" id="PF05368"/>
    </source>
</evidence>
<dbReference type="RefSeq" id="WP_230550049.1">
    <property type="nucleotide sequence ID" value="NZ_JAJISD010000002.1"/>
</dbReference>
<protein>
    <submittedName>
        <fullName evidence="2">NAD(P)H-binding protein</fullName>
    </submittedName>
</protein>
<dbReference type="EMBL" id="JAJISD010000002">
    <property type="protein sequence ID" value="MCC8428844.1"/>
    <property type="molecule type" value="Genomic_DNA"/>
</dbReference>
<evidence type="ECO:0000313" key="2">
    <source>
        <dbReference type="EMBL" id="MCC8428844.1"/>
    </source>
</evidence>
<reference evidence="2 3" key="1">
    <citation type="submission" date="2021-11" db="EMBL/GenBank/DDBJ databases">
        <authorList>
            <person name="Lee D.-H."/>
            <person name="Kim S.-B."/>
        </authorList>
    </citation>
    <scope>NUCLEOTIDE SEQUENCE [LARGE SCALE GENOMIC DNA]</scope>
    <source>
        <strain evidence="2 3">KCTC 52223</strain>
    </source>
</reference>
<accession>A0ABS8KRZ3</accession>
<dbReference type="Proteomes" id="UP001198862">
    <property type="component" value="Unassembled WGS sequence"/>
</dbReference>
<dbReference type="InterPro" id="IPR036291">
    <property type="entry name" value="NAD(P)-bd_dom_sf"/>
</dbReference>
<name>A0ABS8KRZ3_9HYPH</name>
<feature type="domain" description="NmrA-like" evidence="1">
    <location>
        <begin position="3"/>
        <end position="234"/>
    </location>
</feature>
<dbReference type="PANTHER" id="PTHR43162:SF1">
    <property type="entry name" value="PRESTALK A DIFFERENTIATION PROTEIN A"/>
    <property type="match status" value="1"/>
</dbReference>